<proteinExistence type="predicted"/>
<dbReference type="Pfam" id="PF14223">
    <property type="entry name" value="Retrotran_gag_2"/>
    <property type="match status" value="1"/>
</dbReference>
<dbReference type="PANTHER" id="PTHR47481">
    <property type="match status" value="1"/>
</dbReference>
<sequence length="183" mass="20433">MDSDSWDDLDMRASQILLLLAKNVLANVSQISSAKEFWEKLESLYLMNSRSNRLFLKDQFYTLKMSEGTSIANHLSILNSIYYELEALGVKVEDEDKALRLLLSLLPSYKYLVMCLNQRKEAFSLTEVTGALLPEEKNKGVAGGSYFNSNVGCGGGVMVTGDGSELLMRGVSEIHIRMFNSKV</sequence>
<evidence type="ECO:0000313" key="1">
    <source>
        <dbReference type="EMBL" id="OVA11196.1"/>
    </source>
</evidence>
<dbReference type="EMBL" id="MVGT01001726">
    <property type="protein sequence ID" value="OVA11196.1"/>
    <property type="molecule type" value="Genomic_DNA"/>
</dbReference>
<evidence type="ECO:0000313" key="2">
    <source>
        <dbReference type="Proteomes" id="UP000195402"/>
    </source>
</evidence>
<dbReference type="InParanoid" id="A0A200QL42"/>
<keyword evidence="2" id="KW-1185">Reference proteome</keyword>
<comment type="caution">
    <text evidence="1">The sequence shown here is derived from an EMBL/GenBank/DDBJ whole genome shotgun (WGS) entry which is preliminary data.</text>
</comment>
<name>A0A200QL42_MACCD</name>
<gene>
    <name evidence="1" type="ORF">BVC80_1749g15</name>
</gene>
<dbReference type="OrthoDB" id="1306283at2759"/>
<evidence type="ECO:0008006" key="3">
    <source>
        <dbReference type="Google" id="ProtNLM"/>
    </source>
</evidence>
<organism evidence="1 2">
    <name type="scientific">Macleaya cordata</name>
    <name type="common">Five-seeded plume-poppy</name>
    <name type="synonym">Bocconia cordata</name>
    <dbReference type="NCBI Taxonomy" id="56857"/>
    <lineage>
        <taxon>Eukaryota</taxon>
        <taxon>Viridiplantae</taxon>
        <taxon>Streptophyta</taxon>
        <taxon>Embryophyta</taxon>
        <taxon>Tracheophyta</taxon>
        <taxon>Spermatophyta</taxon>
        <taxon>Magnoliopsida</taxon>
        <taxon>Ranunculales</taxon>
        <taxon>Papaveraceae</taxon>
        <taxon>Papaveroideae</taxon>
        <taxon>Macleaya</taxon>
    </lineage>
</organism>
<accession>A0A200QL42</accession>
<dbReference type="OMA" id="PINAYEH"/>
<protein>
    <recommendedName>
        <fullName evidence="3">Retrovirus-related Pol polyprotein from transposon TNT 1-94</fullName>
    </recommendedName>
</protein>
<reference evidence="1 2" key="1">
    <citation type="journal article" date="2017" name="Mol. Plant">
        <title>The Genome of Medicinal Plant Macleaya cordata Provides New Insights into Benzylisoquinoline Alkaloids Metabolism.</title>
        <authorList>
            <person name="Liu X."/>
            <person name="Liu Y."/>
            <person name="Huang P."/>
            <person name="Ma Y."/>
            <person name="Qing Z."/>
            <person name="Tang Q."/>
            <person name="Cao H."/>
            <person name="Cheng P."/>
            <person name="Zheng Y."/>
            <person name="Yuan Z."/>
            <person name="Zhou Y."/>
            <person name="Liu J."/>
            <person name="Tang Z."/>
            <person name="Zhuo Y."/>
            <person name="Zhang Y."/>
            <person name="Yu L."/>
            <person name="Huang J."/>
            <person name="Yang P."/>
            <person name="Peng Q."/>
            <person name="Zhang J."/>
            <person name="Jiang W."/>
            <person name="Zhang Z."/>
            <person name="Lin K."/>
            <person name="Ro D.K."/>
            <person name="Chen X."/>
            <person name="Xiong X."/>
            <person name="Shang Y."/>
            <person name="Huang S."/>
            <person name="Zeng J."/>
        </authorList>
    </citation>
    <scope>NUCLEOTIDE SEQUENCE [LARGE SCALE GENOMIC DNA]</scope>
    <source>
        <strain evidence="2">cv. BLH2017</strain>
        <tissue evidence="1">Root</tissue>
    </source>
</reference>
<dbReference type="AlphaFoldDB" id="A0A200QL42"/>
<dbReference type="PANTHER" id="PTHR47481:SF22">
    <property type="entry name" value="RETROTRANSPOSON GAG DOMAIN-CONTAINING PROTEIN"/>
    <property type="match status" value="1"/>
</dbReference>
<dbReference type="Proteomes" id="UP000195402">
    <property type="component" value="Unassembled WGS sequence"/>
</dbReference>